<feature type="transmembrane region" description="Helical" evidence="6">
    <location>
        <begin position="165"/>
        <end position="185"/>
    </location>
</feature>
<dbReference type="STRING" id="882083.SacmaDRAFT_3019"/>
<dbReference type="InterPro" id="IPR020846">
    <property type="entry name" value="MFS_dom"/>
</dbReference>
<dbReference type="OrthoDB" id="9787026at2"/>
<keyword evidence="9" id="KW-1185">Reference proteome</keyword>
<dbReference type="HOGENOM" id="CLU_001265_46_3_11"/>
<feature type="transmembrane region" description="Helical" evidence="6">
    <location>
        <begin position="371"/>
        <end position="394"/>
    </location>
</feature>
<evidence type="ECO:0000313" key="8">
    <source>
        <dbReference type="EMBL" id="EHR51255.1"/>
    </source>
</evidence>
<feature type="region of interest" description="Disordered" evidence="5">
    <location>
        <begin position="476"/>
        <end position="572"/>
    </location>
</feature>
<dbReference type="AlphaFoldDB" id="H5X6N4"/>
<dbReference type="RefSeq" id="WP_009154640.1">
    <property type="nucleotide sequence ID" value="NZ_CM001439.1"/>
</dbReference>
<feature type="transmembrane region" description="Helical" evidence="6">
    <location>
        <begin position="302"/>
        <end position="324"/>
    </location>
</feature>
<name>H5X6N4_9PSEU</name>
<protein>
    <submittedName>
        <fullName evidence="8">Arabinose efflux permease family protein</fullName>
    </submittedName>
</protein>
<organism evidence="8 9">
    <name type="scientific">Saccharomonospora marina XMU15</name>
    <dbReference type="NCBI Taxonomy" id="882083"/>
    <lineage>
        <taxon>Bacteria</taxon>
        <taxon>Bacillati</taxon>
        <taxon>Actinomycetota</taxon>
        <taxon>Actinomycetes</taxon>
        <taxon>Pseudonocardiales</taxon>
        <taxon>Pseudonocardiaceae</taxon>
        <taxon>Saccharomonospora</taxon>
    </lineage>
</organism>
<feature type="transmembrane region" description="Helical" evidence="6">
    <location>
        <begin position="345"/>
        <end position="365"/>
    </location>
</feature>
<feature type="transmembrane region" description="Helical" evidence="6">
    <location>
        <begin position="124"/>
        <end position="145"/>
    </location>
</feature>
<dbReference type="SUPFAM" id="SSF103473">
    <property type="entry name" value="MFS general substrate transporter"/>
    <property type="match status" value="1"/>
</dbReference>
<dbReference type="CDD" id="cd17316">
    <property type="entry name" value="MFS_SV2_like"/>
    <property type="match status" value="1"/>
</dbReference>
<dbReference type="Pfam" id="PF00083">
    <property type="entry name" value="Sugar_tr"/>
    <property type="match status" value="1"/>
</dbReference>
<dbReference type="GO" id="GO:0046943">
    <property type="term" value="F:carboxylic acid transmembrane transporter activity"/>
    <property type="evidence" value="ECO:0007669"/>
    <property type="project" value="TreeGrafter"/>
</dbReference>
<dbReference type="Gene3D" id="1.20.1250.20">
    <property type="entry name" value="MFS general substrate transporter like domains"/>
    <property type="match status" value="1"/>
</dbReference>
<dbReference type="InterPro" id="IPR036259">
    <property type="entry name" value="MFS_trans_sf"/>
</dbReference>
<keyword evidence="4 6" id="KW-0472">Membrane</keyword>
<feature type="transmembrane region" description="Helical" evidence="6">
    <location>
        <begin position="69"/>
        <end position="87"/>
    </location>
</feature>
<evidence type="ECO:0000256" key="4">
    <source>
        <dbReference type="ARBA" id="ARBA00023136"/>
    </source>
</evidence>
<evidence type="ECO:0000313" key="9">
    <source>
        <dbReference type="Proteomes" id="UP000004926"/>
    </source>
</evidence>
<evidence type="ECO:0000256" key="2">
    <source>
        <dbReference type="ARBA" id="ARBA00022692"/>
    </source>
</evidence>
<gene>
    <name evidence="8" type="ORF">SacmaDRAFT_3019</name>
</gene>
<keyword evidence="3 6" id="KW-1133">Transmembrane helix</keyword>
<accession>H5X6N4</accession>
<dbReference type="GO" id="GO:0005886">
    <property type="term" value="C:plasma membrane"/>
    <property type="evidence" value="ECO:0007669"/>
    <property type="project" value="UniProtKB-SubCell"/>
</dbReference>
<evidence type="ECO:0000256" key="1">
    <source>
        <dbReference type="ARBA" id="ARBA00004651"/>
    </source>
</evidence>
<dbReference type="Proteomes" id="UP000004926">
    <property type="component" value="Chromosome"/>
</dbReference>
<dbReference type="PANTHER" id="PTHR23508:SF10">
    <property type="entry name" value="CARBOXYLIC ACID TRANSPORTER PROTEIN HOMOLOG"/>
    <property type="match status" value="1"/>
</dbReference>
<sequence length="677" mass="73217">MSAAVELGKIETRIPARMDRLPWSRFHWRVFIGLGTVWILDGLEVTIVGSVAARLTEPGSGIQITPGQIGIAAAFYVAGACLGALLFGQLTDRFGRKKLFIITLGVYVAATVATAFAFAPWYFFIARFFTGAGIGGEYAAINSAIDELMPARVRGRVDLVINGTYWLGAAMGAALAILFLNTAIFPLDLGWRLAFGMGALLGFVILLVRRHVPESPRWLFIHGRQDEAERIVDGIEEEVRQSTGQQLEETRSTITVRQRRTIPFRTIARTAFKVYPKRAMLGLALFIGQAFIYNGITFNLGTLFSGFYGVASGFVPVFVIAYAIGNFLGPVTLGRLFDTVGRKPMIATSYLGSALLTLPLLWVFLTGFGGQWTFLGFVVATFFLASAGASAAYLTVSEIFPMETRALAIAFFYAVGTGVGGIIGPLLFGQLIDTGQRGLVAIGFAVSASVMAVGGLAELVFGVRAERSSLEDIAKPLTAEEAESEEGEGAEAEQRGKAERERRPEEERAEEPPEEQRAEERPEEERAEAQRAEERAEAAEADRRRRQITQRQQALEERERSGLRRWRPGPPSVVGSWGLGVDPARAAANEALEHEIDMIDRALQARGPIRREALADMVGARYWGPGMFSSALRVAVAEGRVRRLRGRVYAPGDGDGDGSGSGGTGDGGGGGRPPGSE</sequence>
<evidence type="ECO:0000256" key="5">
    <source>
        <dbReference type="SAM" id="MobiDB-lite"/>
    </source>
</evidence>
<dbReference type="EMBL" id="CM001439">
    <property type="protein sequence ID" value="EHR51255.1"/>
    <property type="molecule type" value="Genomic_DNA"/>
</dbReference>
<feature type="transmembrane region" description="Helical" evidence="6">
    <location>
        <begin position="279"/>
        <end position="296"/>
    </location>
</feature>
<comment type="subcellular location">
    <subcellularLocation>
        <location evidence="1">Cell membrane</location>
        <topology evidence="1">Multi-pass membrane protein</topology>
    </subcellularLocation>
</comment>
<feature type="transmembrane region" description="Helical" evidence="6">
    <location>
        <begin position="406"/>
        <end position="428"/>
    </location>
</feature>
<reference evidence="8 9" key="1">
    <citation type="journal article" date="2012" name="Stand. Genomic Sci.">
        <title>Genome sequence of the ocean sediment bacterium Saccharomonospora marina type strain (XMU15(T)).</title>
        <authorList>
            <person name="Klenk H.P."/>
            <person name="Lu M."/>
            <person name="Lucas S."/>
            <person name="Lapidus A."/>
            <person name="Copeland A."/>
            <person name="Pitluck S."/>
            <person name="Goodwin L.A."/>
            <person name="Han C."/>
            <person name="Tapia R."/>
            <person name="Brambilla E.M."/>
            <person name="Potter G."/>
            <person name="Land M."/>
            <person name="Ivanova N."/>
            <person name="Rohde M."/>
            <person name="Goker M."/>
            <person name="Detter J.C."/>
            <person name="Li W.J."/>
            <person name="Kyrpides N.C."/>
            <person name="Woyke T."/>
        </authorList>
    </citation>
    <scope>NUCLEOTIDE SEQUENCE [LARGE SCALE GENOMIC DNA]</scope>
    <source>
        <strain evidence="8 9">XMU15</strain>
    </source>
</reference>
<feature type="transmembrane region" description="Helical" evidence="6">
    <location>
        <begin position="191"/>
        <end position="208"/>
    </location>
</feature>
<dbReference type="PANTHER" id="PTHR23508">
    <property type="entry name" value="CARBOXYLIC ACID TRANSPORTER PROTEIN HOMOLOG"/>
    <property type="match status" value="1"/>
</dbReference>
<evidence type="ECO:0000256" key="3">
    <source>
        <dbReference type="ARBA" id="ARBA00022989"/>
    </source>
</evidence>
<feature type="transmembrane region" description="Helical" evidence="6">
    <location>
        <begin position="99"/>
        <end position="118"/>
    </location>
</feature>
<dbReference type="eggNOG" id="COG0477">
    <property type="taxonomic scope" value="Bacteria"/>
</dbReference>
<feature type="domain" description="Major facilitator superfamily (MFS) profile" evidence="7">
    <location>
        <begin position="30"/>
        <end position="466"/>
    </location>
</feature>
<dbReference type="InterPro" id="IPR005828">
    <property type="entry name" value="MFS_sugar_transport-like"/>
</dbReference>
<keyword evidence="2 6" id="KW-0812">Transmembrane</keyword>
<feature type="compositionally biased region" description="Gly residues" evidence="5">
    <location>
        <begin position="657"/>
        <end position="677"/>
    </location>
</feature>
<feature type="compositionally biased region" description="Acidic residues" evidence="5">
    <location>
        <begin position="480"/>
        <end position="491"/>
    </location>
</feature>
<evidence type="ECO:0000259" key="7">
    <source>
        <dbReference type="PROSITE" id="PS50850"/>
    </source>
</evidence>
<feature type="region of interest" description="Disordered" evidence="5">
    <location>
        <begin position="647"/>
        <end position="677"/>
    </location>
</feature>
<feature type="compositionally biased region" description="Basic and acidic residues" evidence="5">
    <location>
        <begin position="492"/>
        <end position="543"/>
    </location>
</feature>
<feature type="transmembrane region" description="Helical" evidence="6">
    <location>
        <begin position="26"/>
        <end position="49"/>
    </location>
</feature>
<evidence type="ECO:0000256" key="6">
    <source>
        <dbReference type="SAM" id="Phobius"/>
    </source>
</evidence>
<proteinExistence type="predicted"/>
<feature type="transmembrane region" description="Helical" evidence="6">
    <location>
        <begin position="440"/>
        <end position="461"/>
    </location>
</feature>
<dbReference type="PROSITE" id="PS50850">
    <property type="entry name" value="MFS"/>
    <property type="match status" value="1"/>
</dbReference>